<gene>
    <name evidence="8" type="ORF">D9758_011626</name>
</gene>
<evidence type="ECO:0000256" key="2">
    <source>
        <dbReference type="ARBA" id="ARBA00022645"/>
    </source>
</evidence>
<dbReference type="Pfam" id="PF00450">
    <property type="entry name" value="Peptidase_S10"/>
    <property type="match status" value="1"/>
</dbReference>
<dbReference type="SUPFAM" id="SSF53474">
    <property type="entry name" value="alpha/beta-Hydrolases"/>
    <property type="match status" value="1"/>
</dbReference>
<dbReference type="PROSITE" id="PS00560">
    <property type="entry name" value="CARBOXYPEPT_SER_HIS"/>
    <property type="match status" value="1"/>
</dbReference>
<protein>
    <recommendedName>
        <fullName evidence="7">Carboxypeptidase</fullName>
        <ecNumber evidence="7">3.4.16.-</ecNumber>
    </recommendedName>
</protein>
<keyword evidence="2 7" id="KW-0121">Carboxypeptidase</keyword>
<dbReference type="Gene3D" id="1.10.287.410">
    <property type="match status" value="1"/>
</dbReference>
<evidence type="ECO:0000313" key="9">
    <source>
        <dbReference type="Proteomes" id="UP000559256"/>
    </source>
</evidence>
<sequence>MIRKYELYIFSLTKELEHTRTQLLESFRPTIMVFGHLLSKLSGFLFITFVIASVQHPFQTESNVNHSESWSTSSSRNGGSWSDDGLFTPLESLSVLRTDEFTTMNHPAFPKYGVRIKKSDFCDNTVNAYTGYIDIEARHIFFYFFESRNDPAKDDVIFWTNGGPGCSSSVGLFFELGPCRVLDEDGPKFHPESWNSNANIFFVDQPIGVGFSYAEYGETVATSEEAAKDIAAFVAIFFENFSQFKGRAFHMAGESYGGRYVPLFTSAIYDQNARLVEAGMTPINLTSMMIGNGMTDTYSMNTAYYEMTCTSASRAPVLDIATCVGMKQMLSRCEKWTKDSCIDQYDSISCGAAQAFCDSAISAPFWATGLNPYDISSPCEGGIESLCYPILKHINNFLDLPSTRNKLGVDPSFSTNFTSCSPQVMAGFTFSQDILHPDTPYYVSALLERGVNVLIYAGELDWICTWLGNEMWTMALEWSGQDDFVKQPLEEWNIDGKRAGKMRSWGKLTFATVEDAGHMAPYNKPKETLEMLKRWLTTFHM</sequence>
<name>A0A8H5CSG4_9AGAR</name>
<dbReference type="GO" id="GO:0000324">
    <property type="term" value="C:fungal-type vacuole"/>
    <property type="evidence" value="ECO:0007669"/>
    <property type="project" value="TreeGrafter"/>
</dbReference>
<dbReference type="GO" id="GO:0004185">
    <property type="term" value="F:serine-type carboxypeptidase activity"/>
    <property type="evidence" value="ECO:0007669"/>
    <property type="project" value="UniProtKB-UniRule"/>
</dbReference>
<reference evidence="8 9" key="1">
    <citation type="journal article" date="2020" name="ISME J.">
        <title>Uncovering the hidden diversity of litter-decomposition mechanisms in mushroom-forming fungi.</title>
        <authorList>
            <person name="Floudas D."/>
            <person name="Bentzer J."/>
            <person name="Ahren D."/>
            <person name="Johansson T."/>
            <person name="Persson P."/>
            <person name="Tunlid A."/>
        </authorList>
    </citation>
    <scope>NUCLEOTIDE SEQUENCE [LARGE SCALE GENOMIC DNA]</scope>
    <source>
        <strain evidence="8 9">CBS 291.85</strain>
    </source>
</reference>
<keyword evidence="6" id="KW-0325">Glycoprotein</keyword>
<accession>A0A8H5CSG4</accession>
<organism evidence="8 9">
    <name type="scientific">Tetrapyrgos nigripes</name>
    <dbReference type="NCBI Taxonomy" id="182062"/>
    <lineage>
        <taxon>Eukaryota</taxon>
        <taxon>Fungi</taxon>
        <taxon>Dikarya</taxon>
        <taxon>Basidiomycota</taxon>
        <taxon>Agaricomycotina</taxon>
        <taxon>Agaricomycetes</taxon>
        <taxon>Agaricomycetidae</taxon>
        <taxon>Agaricales</taxon>
        <taxon>Marasmiineae</taxon>
        <taxon>Marasmiaceae</taxon>
        <taxon>Tetrapyrgos</taxon>
    </lineage>
</organism>
<dbReference type="AlphaFoldDB" id="A0A8H5CSG4"/>
<dbReference type="InterPro" id="IPR018202">
    <property type="entry name" value="Ser_caboxypep_ser_AS"/>
</dbReference>
<dbReference type="PROSITE" id="PS00131">
    <property type="entry name" value="CARBOXYPEPT_SER_SER"/>
    <property type="match status" value="1"/>
</dbReference>
<evidence type="ECO:0000256" key="6">
    <source>
        <dbReference type="ARBA" id="ARBA00023180"/>
    </source>
</evidence>
<dbReference type="EC" id="3.4.16.-" evidence="7"/>
<dbReference type="EMBL" id="JAACJM010000097">
    <property type="protein sequence ID" value="KAF5347075.1"/>
    <property type="molecule type" value="Genomic_DNA"/>
</dbReference>
<evidence type="ECO:0000256" key="4">
    <source>
        <dbReference type="ARBA" id="ARBA00022729"/>
    </source>
</evidence>
<dbReference type="GO" id="GO:0006508">
    <property type="term" value="P:proteolysis"/>
    <property type="evidence" value="ECO:0007669"/>
    <property type="project" value="UniProtKB-KW"/>
</dbReference>
<evidence type="ECO:0000256" key="7">
    <source>
        <dbReference type="RuleBase" id="RU361156"/>
    </source>
</evidence>
<proteinExistence type="inferred from homology"/>
<evidence type="ECO:0000313" key="8">
    <source>
        <dbReference type="EMBL" id="KAF5347075.1"/>
    </source>
</evidence>
<keyword evidence="3 7" id="KW-0645">Protease</keyword>
<dbReference type="InterPro" id="IPR001563">
    <property type="entry name" value="Peptidase_S10"/>
</dbReference>
<comment type="similarity">
    <text evidence="1 7">Belongs to the peptidase S10 family.</text>
</comment>
<keyword evidence="9" id="KW-1185">Reference proteome</keyword>
<keyword evidence="5 7" id="KW-0378">Hydrolase</keyword>
<keyword evidence="4" id="KW-0732">Signal</keyword>
<comment type="caution">
    <text evidence="8">The sequence shown here is derived from an EMBL/GenBank/DDBJ whole genome shotgun (WGS) entry which is preliminary data.</text>
</comment>
<dbReference type="PANTHER" id="PTHR11802:SF113">
    <property type="entry name" value="SERINE CARBOXYPEPTIDASE CTSA-4.1"/>
    <property type="match status" value="1"/>
</dbReference>
<dbReference type="InterPro" id="IPR033124">
    <property type="entry name" value="Ser_caboxypep_his_AS"/>
</dbReference>
<evidence type="ECO:0000256" key="3">
    <source>
        <dbReference type="ARBA" id="ARBA00022670"/>
    </source>
</evidence>
<dbReference type="InterPro" id="IPR029058">
    <property type="entry name" value="AB_hydrolase_fold"/>
</dbReference>
<evidence type="ECO:0000256" key="1">
    <source>
        <dbReference type="ARBA" id="ARBA00009431"/>
    </source>
</evidence>
<dbReference type="PRINTS" id="PR00724">
    <property type="entry name" value="CRBOXYPTASEC"/>
</dbReference>
<dbReference type="PANTHER" id="PTHR11802">
    <property type="entry name" value="SERINE PROTEASE FAMILY S10 SERINE CARBOXYPEPTIDASE"/>
    <property type="match status" value="1"/>
</dbReference>
<dbReference type="Proteomes" id="UP000559256">
    <property type="component" value="Unassembled WGS sequence"/>
</dbReference>
<dbReference type="OrthoDB" id="443318at2759"/>
<evidence type="ECO:0000256" key="5">
    <source>
        <dbReference type="ARBA" id="ARBA00022801"/>
    </source>
</evidence>
<dbReference type="Gene3D" id="3.40.50.1820">
    <property type="entry name" value="alpha/beta hydrolase"/>
    <property type="match status" value="1"/>
</dbReference>